<evidence type="ECO:0000313" key="4">
    <source>
        <dbReference type="Proteomes" id="UP000289238"/>
    </source>
</evidence>
<dbReference type="Pfam" id="PF13517">
    <property type="entry name" value="FG-GAP_3"/>
    <property type="match status" value="5"/>
</dbReference>
<dbReference type="AlphaFoldDB" id="A0A4Q0P4T9"/>
<feature type="domain" description="ASPIC/UnbV" evidence="2">
    <location>
        <begin position="526"/>
        <end position="592"/>
    </location>
</feature>
<dbReference type="InterPro" id="IPR028994">
    <property type="entry name" value="Integrin_alpha_N"/>
</dbReference>
<keyword evidence="1" id="KW-0732">Signal</keyword>
<dbReference type="PANTHER" id="PTHR16026">
    <property type="entry name" value="CARTILAGE ACIDIC PROTEIN 1"/>
    <property type="match status" value="1"/>
</dbReference>
<dbReference type="InterPro" id="IPR027039">
    <property type="entry name" value="Crtac1"/>
</dbReference>
<accession>A0A4Q0P4T9</accession>
<evidence type="ECO:0000256" key="1">
    <source>
        <dbReference type="ARBA" id="ARBA00022729"/>
    </source>
</evidence>
<protein>
    <submittedName>
        <fullName evidence="3">VCBS repeat protein</fullName>
    </submittedName>
</protein>
<sequence>MQQVRFYILIVWCACFYSCTNTQESYKLNKVIDSGIDFNNEIKNSPELNILNYLYFYNGAGVAVADFNNDNLPDIYFTGNQVSDKLYLNTGNLKFKDISKHAGIDLSNTWNTGVTTVDINADGLLDIYVCTVSGHLNLKGHNKLYVNQGIVNGVPTFKEESKAYGLNFSGLSTQAAFFDYDSDGDLDVYLLNHSVHPNANYGRAIIRNQPDALNGDRFYKNENGYYKDYTNQAGILSSKIGYGLGISVGDINNDNYPDLYIANDFFENDYLYVNQQDGTFKELNTTSEILGHTSHFSMGSDIADVNNDGLVDILSLDMLPENLQTLKASGTEYAYPIYQNQLRNGYNHQFMQNALQINLGKNRFAETAFQSGIAATEWSWSPLIADFDNDGHKDIYIANGILGATNNMDFVNFISNESIQKRLGKSMSQQEMEFIEKIPATHVANYMYKNKGNGNFENVTKNWTAANLSFSNGASYADLDNDGDLDIVVNNINEKAYILENRTAQDTTYSKGITINLRSDSANRFGIGAKVTTFVNGKTQVLENYTTRGYLSAVTPAVFLTPGSTRRIDSMRITWPSGKMQKLKNVALKKVLTFYEKNAIDSVNPNSENSELRISNTLPKVDFKHNDGSSIEFSRDALIPYANTNTGPQVRAGYLNLDALEDFIILGAKGQETQIYLQKSNGEFINAPLPDSQSDAINEDTAVALFDANSDGQIDILIASGGNEFTQGKALTPRLYLNSKTGFRKSQDAFKDLYINASQIRTVDLDNDGDLDLAISSDLVPQEFGATPKSYIFQNDGNGNFKDITQSYAPEFSNFGNIKDIIWTDLTGNGFKDAIVCGHWMPIQIFINTGQFLKRSSNSSFKKSNGLWNTIAAKDFDNDGDLDLVVGNWGLNTRLAASAEEPITLYRFDFDANGKIDPITTYFYKGTQTVLATKDELVKQIPPLNKKFLSYNTFAQASIEDLFSNESLKKADKKYAYTLNTTYFENKGNLEFKAHKLPFMAQVSSTKSILTDDFNADGYIDILLLGNDSEISTQLGRQDASTGIILLNDGKGNFKFTNKHDIIIKGASRSHTSITIKDITYYIIGRNNDTPIFLRKEK</sequence>
<evidence type="ECO:0000259" key="2">
    <source>
        <dbReference type="Pfam" id="PF07593"/>
    </source>
</evidence>
<gene>
    <name evidence="3" type="ORF">DSM00_2476</name>
</gene>
<dbReference type="EMBL" id="QOVM01000005">
    <property type="protein sequence ID" value="RXG21627.1"/>
    <property type="molecule type" value="Genomic_DNA"/>
</dbReference>
<dbReference type="Pfam" id="PF07593">
    <property type="entry name" value="UnbV_ASPIC"/>
    <property type="match status" value="1"/>
</dbReference>
<reference evidence="3 4" key="1">
    <citation type="submission" date="2018-07" db="EMBL/GenBank/DDBJ databases">
        <title>Leeuwenhoekiella genomics.</title>
        <authorList>
            <person name="Tahon G."/>
            <person name="Willems A."/>
        </authorList>
    </citation>
    <scope>NUCLEOTIDE SEQUENCE [LARGE SCALE GENOMIC DNA]</scope>
    <source>
        <strain evidence="3 4">LMG 22550</strain>
    </source>
</reference>
<proteinExistence type="predicted"/>
<evidence type="ECO:0000313" key="3">
    <source>
        <dbReference type="EMBL" id="RXG21627.1"/>
    </source>
</evidence>
<dbReference type="InterPro" id="IPR013517">
    <property type="entry name" value="FG-GAP"/>
</dbReference>
<dbReference type="OrthoDB" id="9816120at2"/>
<organism evidence="3 4">
    <name type="scientific">Leeuwenhoekiella aequorea</name>
    <dbReference type="NCBI Taxonomy" id="283736"/>
    <lineage>
        <taxon>Bacteria</taxon>
        <taxon>Pseudomonadati</taxon>
        <taxon>Bacteroidota</taxon>
        <taxon>Flavobacteriia</taxon>
        <taxon>Flavobacteriales</taxon>
        <taxon>Flavobacteriaceae</taxon>
        <taxon>Leeuwenhoekiella</taxon>
    </lineage>
</organism>
<keyword evidence="4" id="KW-1185">Reference proteome</keyword>
<dbReference type="Proteomes" id="UP000289238">
    <property type="component" value="Unassembled WGS sequence"/>
</dbReference>
<comment type="caution">
    <text evidence="3">The sequence shown here is derived from an EMBL/GenBank/DDBJ whole genome shotgun (WGS) entry which is preliminary data.</text>
</comment>
<dbReference type="SUPFAM" id="SSF69318">
    <property type="entry name" value="Integrin alpha N-terminal domain"/>
    <property type="match status" value="3"/>
</dbReference>
<dbReference type="Gene3D" id="2.130.10.130">
    <property type="entry name" value="Integrin alpha, N-terminal"/>
    <property type="match status" value="3"/>
</dbReference>
<dbReference type="InterPro" id="IPR011519">
    <property type="entry name" value="UnbV_ASPIC"/>
</dbReference>
<dbReference type="PANTHER" id="PTHR16026:SF0">
    <property type="entry name" value="CARTILAGE ACIDIC PROTEIN 1"/>
    <property type="match status" value="1"/>
</dbReference>
<name>A0A4Q0P4T9_9FLAO</name>